<dbReference type="InterPro" id="IPR036047">
    <property type="entry name" value="F-box-like_dom_sf"/>
</dbReference>
<dbReference type="Proteomes" id="UP000230069">
    <property type="component" value="Unassembled WGS sequence"/>
</dbReference>
<keyword evidence="3" id="KW-1185">Reference proteome</keyword>
<dbReference type="Pfam" id="PF00646">
    <property type="entry name" value="F-box"/>
    <property type="match status" value="1"/>
</dbReference>
<accession>A0A2G5EJ57</accession>
<reference evidence="2 3" key="1">
    <citation type="submission" date="2017-09" db="EMBL/GenBank/DDBJ databases">
        <title>WGS assembly of Aquilegia coerulea Goldsmith.</title>
        <authorList>
            <person name="Hodges S."/>
            <person name="Kramer E."/>
            <person name="Nordborg M."/>
            <person name="Tomkins J."/>
            <person name="Borevitz J."/>
            <person name="Derieg N."/>
            <person name="Yan J."/>
            <person name="Mihaltcheva S."/>
            <person name="Hayes R.D."/>
            <person name="Rokhsar D."/>
        </authorList>
    </citation>
    <scope>NUCLEOTIDE SEQUENCE [LARGE SCALE GENOMIC DNA]</scope>
    <source>
        <strain evidence="3">cv. Goldsmith</strain>
    </source>
</reference>
<evidence type="ECO:0000313" key="2">
    <source>
        <dbReference type="EMBL" id="PIA55769.1"/>
    </source>
</evidence>
<evidence type="ECO:0000259" key="1">
    <source>
        <dbReference type="SMART" id="SM00256"/>
    </source>
</evidence>
<dbReference type="InterPro" id="IPR001810">
    <property type="entry name" value="F-box_dom"/>
</dbReference>
<dbReference type="InParanoid" id="A0A2G5EJ57"/>
<protein>
    <recommendedName>
        <fullName evidence="1">F-box domain-containing protein</fullName>
    </recommendedName>
</protein>
<dbReference type="Pfam" id="PF08268">
    <property type="entry name" value="FBA_3"/>
    <property type="match status" value="1"/>
</dbReference>
<organism evidence="2 3">
    <name type="scientific">Aquilegia coerulea</name>
    <name type="common">Rocky mountain columbine</name>
    <dbReference type="NCBI Taxonomy" id="218851"/>
    <lineage>
        <taxon>Eukaryota</taxon>
        <taxon>Viridiplantae</taxon>
        <taxon>Streptophyta</taxon>
        <taxon>Embryophyta</taxon>
        <taxon>Tracheophyta</taxon>
        <taxon>Spermatophyta</taxon>
        <taxon>Magnoliopsida</taxon>
        <taxon>Ranunculales</taxon>
        <taxon>Ranunculaceae</taxon>
        <taxon>Thalictroideae</taxon>
        <taxon>Aquilegia</taxon>
    </lineage>
</organism>
<evidence type="ECO:0000313" key="3">
    <source>
        <dbReference type="Proteomes" id="UP000230069"/>
    </source>
</evidence>
<dbReference type="InterPro" id="IPR055290">
    <property type="entry name" value="At3g26010-like"/>
</dbReference>
<dbReference type="PANTHER" id="PTHR35546">
    <property type="entry name" value="F-BOX PROTEIN INTERACTION DOMAIN PROTEIN-RELATED"/>
    <property type="match status" value="1"/>
</dbReference>
<name>A0A2G5EJ57_AQUCA</name>
<gene>
    <name evidence="2" type="ORF">AQUCO_00700234v1</name>
</gene>
<sequence length="416" mass="47520">MMMMQEDVMQEILLRLPVKSLAKCTCLSKKWNALICYNQSFCYNFIAKLSKNRMFLMGFFLKSDEPIHFLPTSSPEGSKVANSKKRKWETFLNSDVGCHVLGDLFNCPVEEWPMICSSNDVAFPIPEDFSLSYLGNPVVHVVGSSNGYLLSSHEQECPMSYVISSPITKQQIILPIPNKTSKIVCHGFQCDAYGKHYKIVRTISLRPLALNTGLTVEVLSSDMPNQWKLFILTCPFRFSLNFSFRSTTMIRNDVAYLPAFVEQATLEPCLLIFDQSKEILEVVEVPKERCNLFGMSDGLILCASNELGQLKIWLLNDKGDAKREWFLKHNVGLGSKVENYFECTKDADEGIIELIAFHPMNPRVLFIACAQNIYQYNVSDSRFELICDFTKKDWNRVYTFIPYTSPLIGPQLFCDH</sequence>
<dbReference type="SUPFAM" id="SSF81383">
    <property type="entry name" value="F-box domain"/>
    <property type="match status" value="1"/>
</dbReference>
<dbReference type="EMBL" id="KZ305024">
    <property type="protein sequence ID" value="PIA55769.1"/>
    <property type="molecule type" value="Genomic_DNA"/>
</dbReference>
<feature type="domain" description="F-box" evidence="1">
    <location>
        <begin position="4"/>
        <end position="45"/>
    </location>
</feature>
<dbReference type="InterPro" id="IPR013187">
    <property type="entry name" value="F-box-assoc_dom_typ3"/>
</dbReference>
<dbReference type="SMART" id="SM00256">
    <property type="entry name" value="FBOX"/>
    <property type="match status" value="1"/>
</dbReference>
<dbReference type="PANTHER" id="PTHR35546:SF25">
    <property type="entry name" value="F-BOX DOMAIN-CONTAINING PROTEIN"/>
    <property type="match status" value="1"/>
</dbReference>
<dbReference type="OrthoDB" id="1136566at2759"/>
<dbReference type="STRING" id="218851.A0A2G5EJ57"/>
<dbReference type="AlphaFoldDB" id="A0A2G5EJ57"/>
<proteinExistence type="predicted"/>